<dbReference type="Proteomes" id="UP000053815">
    <property type="component" value="Unassembled WGS sequence"/>
</dbReference>
<dbReference type="InterPro" id="IPR035899">
    <property type="entry name" value="DBL_dom_sf"/>
</dbReference>
<dbReference type="EMBL" id="DF836469">
    <property type="protein sequence ID" value="GAN07870.1"/>
    <property type="molecule type" value="Genomic_DNA"/>
</dbReference>
<dbReference type="InterPro" id="IPR051092">
    <property type="entry name" value="FYVE_RhoGEF_PH"/>
</dbReference>
<dbReference type="STRING" id="91626.A0A0C9LW42"/>
<dbReference type="Pfam" id="PF00621">
    <property type="entry name" value="RhoGEF"/>
    <property type="match status" value="1"/>
</dbReference>
<dbReference type="OrthoDB" id="660555at2759"/>
<keyword evidence="4" id="KW-1185">Reference proteome</keyword>
<dbReference type="GO" id="GO:0005085">
    <property type="term" value="F:guanyl-nucleotide exchange factor activity"/>
    <property type="evidence" value="ECO:0007669"/>
    <property type="project" value="InterPro"/>
</dbReference>
<dbReference type="GO" id="GO:0005737">
    <property type="term" value="C:cytoplasm"/>
    <property type="evidence" value="ECO:0007669"/>
    <property type="project" value="TreeGrafter"/>
</dbReference>
<protein>
    <recommendedName>
        <fullName evidence="2">DH domain-containing protein</fullName>
    </recommendedName>
</protein>
<dbReference type="PROSITE" id="PS50010">
    <property type="entry name" value="DH_2"/>
    <property type="match status" value="1"/>
</dbReference>
<dbReference type="AlphaFoldDB" id="A0A0C9LW42"/>
<feature type="region of interest" description="Disordered" evidence="1">
    <location>
        <begin position="94"/>
        <end position="113"/>
    </location>
</feature>
<feature type="compositionally biased region" description="Polar residues" evidence="1">
    <location>
        <begin position="835"/>
        <end position="851"/>
    </location>
</feature>
<dbReference type="Gene3D" id="1.20.900.10">
    <property type="entry name" value="Dbl homology (DH) domain"/>
    <property type="match status" value="1"/>
</dbReference>
<feature type="region of interest" description="Disordered" evidence="1">
    <location>
        <begin position="661"/>
        <end position="742"/>
    </location>
</feature>
<accession>A0A0C9LW42</accession>
<evidence type="ECO:0000256" key="1">
    <source>
        <dbReference type="SAM" id="MobiDB-lite"/>
    </source>
</evidence>
<dbReference type="SMART" id="SM00325">
    <property type="entry name" value="RhoGEF"/>
    <property type="match status" value="1"/>
</dbReference>
<feature type="compositionally biased region" description="Low complexity" evidence="1">
    <location>
        <begin position="692"/>
        <end position="704"/>
    </location>
</feature>
<dbReference type="SUPFAM" id="SSF48065">
    <property type="entry name" value="DBL homology domain (DH-domain)"/>
    <property type="match status" value="1"/>
</dbReference>
<sequence length="938" mass="107830">MSGTEITTEIISTPRQDLSQQGDFYDKITKQTTHPTCQNIDLIIPSKNRTASMNKSNGTSKLSANISTEQQIQLEQFLNIIGTEIHEQASCFHETTPHDSHHEPPDTFSREVERNDDKRQFRIQEFIKTEKSYVDTLKTIVKHVVKPLRANMQQKNCILNTFKCQKIFLNIDQIMKVNSDFLTDLLATTDNFGEMCQKHIIKFECYRKYLLEQSEAQKLHAKEYKANQNYKRFLTKVKDHSDFKRKRLQDILVEPVQRISRYSMMLRDILQLTPKDHPDYHGLVAACEKAREIATMADDDPTKTATLFLNLYQAIKDSPCSLINQKRSLIAHIDAIEIHRVTNKPTRAVSIFLFTDKILVASRSSIDSKEIDLHQLLDNSNSVCPTNSSSASILRSSIHHKVEKPQLKFKGWADVESIEMFDGVAGLYPFWDYYRWKFTKPLIDRPGSFILSATAVPELTRDQVSNITSFEKYFYKGPRLFSIIPIRDETSCTKSKKAAYIEKINTFRAVYQKTRALMKRYEPTTDKAYQKMWNGVPSFCNIYDQQSYMTAKYKSDTTIVYVDDSEASINNLFSSRNALYNPWIVGLIQPEDMKGFRFNICTRTNLTMSQQPFKRSTEQTIDFESIFWNNMYYLEHCLKKSMDYSAQTIVKIQQSIQSQMMQQSTHHLSRSRTNSLSRRTSSIPSLGKLFHSSNGSRSRSVSPSKMIKKSKSASYQQQSPQQQQRQQQQHQQQQQQQQPSIARIPVHHSWSGSSSSGCYKNENYSQVSSVTTLASSLWSSSFDLQTSTISDSLLESDIVDNDNSKEEAPKTNVNNNNQQQQQQQQHHLDKPKKTATANTISSFNSDASTRSSFSMITDDDYAEEVEVDYLTLDVQDKQVSPAPTPVPTPPTDTVVSRDENLETMLKSINGGFEDEMQQQWKELITKYELLSDEVSPIQ</sequence>
<organism evidence="3">
    <name type="scientific">Mucor ambiguus</name>
    <dbReference type="NCBI Taxonomy" id="91626"/>
    <lineage>
        <taxon>Eukaryota</taxon>
        <taxon>Fungi</taxon>
        <taxon>Fungi incertae sedis</taxon>
        <taxon>Mucoromycota</taxon>
        <taxon>Mucoromycotina</taxon>
        <taxon>Mucoromycetes</taxon>
        <taxon>Mucorales</taxon>
        <taxon>Mucorineae</taxon>
        <taxon>Mucoraceae</taxon>
        <taxon>Mucor</taxon>
    </lineage>
</organism>
<evidence type="ECO:0000259" key="2">
    <source>
        <dbReference type="PROSITE" id="PS50010"/>
    </source>
</evidence>
<gene>
    <name evidence="3" type="ORF">MAM1_0180c07374</name>
</gene>
<feature type="compositionally biased region" description="Low complexity" evidence="1">
    <location>
        <begin position="716"/>
        <end position="738"/>
    </location>
</feature>
<dbReference type="InterPro" id="IPR000219">
    <property type="entry name" value="DH_dom"/>
</dbReference>
<feature type="compositionally biased region" description="Low complexity" evidence="1">
    <location>
        <begin position="671"/>
        <end position="682"/>
    </location>
</feature>
<evidence type="ECO:0000313" key="4">
    <source>
        <dbReference type="Proteomes" id="UP000053815"/>
    </source>
</evidence>
<name>A0A0C9LW42_9FUNG</name>
<proteinExistence type="predicted"/>
<reference evidence="3" key="1">
    <citation type="submission" date="2014-09" db="EMBL/GenBank/DDBJ databases">
        <title>Draft genome sequence of an oleaginous Mucoromycotina fungus Mucor ambiguus NBRC6742.</title>
        <authorList>
            <person name="Takeda I."/>
            <person name="Yamane N."/>
            <person name="Morita T."/>
            <person name="Tamano K."/>
            <person name="Machida M."/>
            <person name="Baker S."/>
            <person name="Koike H."/>
        </authorList>
    </citation>
    <scope>NUCLEOTIDE SEQUENCE</scope>
    <source>
        <strain evidence="3">NBRC 6742</strain>
    </source>
</reference>
<dbReference type="PANTHER" id="PTHR12673:SF159">
    <property type="entry name" value="LD03170P"/>
    <property type="match status" value="1"/>
</dbReference>
<feature type="compositionally biased region" description="Low complexity" evidence="1">
    <location>
        <begin position="814"/>
        <end position="825"/>
    </location>
</feature>
<feature type="domain" description="DH" evidence="2">
    <location>
        <begin position="118"/>
        <end position="300"/>
    </location>
</feature>
<feature type="compositionally biased region" description="Basic and acidic residues" evidence="1">
    <location>
        <begin position="95"/>
        <end position="113"/>
    </location>
</feature>
<evidence type="ECO:0000313" key="3">
    <source>
        <dbReference type="EMBL" id="GAN07870.1"/>
    </source>
</evidence>
<dbReference type="CDD" id="cd00160">
    <property type="entry name" value="RhoGEF"/>
    <property type="match status" value="1"/>
</dbReference>
<feature type="region of interest" description="Disordered" evidence="1">
    <location>
        <begin position="802"/>
        <end position="851"/>
    </location>
</feature>
<dbReference type="PANTHER" id="PTHR12673">
    <property type="entry name" value="FACIOGENITAL DYSPLASIA PROTEIN"/>
    <property type="match status" value="1"/>
</dbReference>